<dbReference type="InterPro" id="IPR001680">
    <property type="entry name" value="WD40_rpt"/>
</dbReference>
<dbReference type="OrthoDB" id="1068471at2759"/>
<sequence length="323" mass="34722">MSLAVVEKPLGSKNVDGVWFLLGHNSDVLSIATDGSDVFATCDAGGVGLLWKHNSSSYNESPLHVCGIRTGGPAILDSCFLNHTRLCTAQGDGNVGVWNVETAQCVHSICRTSGRGRSSDWSVINALTVLDGKLLAYGGDDGFLVLCDPLQNKILSTVNMRVPITSVVASSDSLFIGDVLGGIRCFDIRMLRNLYTLRNHRDVVSSLVLNDDATMLVSYGMDNLLTLWDVAPFALSANDRLLHRTNIHQGDSRKLLRCNWSKKGTILVPAGDGQVFRVNASMFEGVKMTLPVSHREGPAQCSVFLGDEVAVSCSGSEVILQPA</sequence>
<dbReference type="Gene3D" id="2.130.10.10">
    <property type="entry name" value="YVTN repeat-like/Quinoprotein amine dehydrogenase"/>
    <property type="match status" value="1"/>
</dbReference>
<evidence type="ECO:0000313" key="4">
    <source>
        <dbReference type="EMBL" id="ORC86964.1"/>
    </source>
</evidence>
<dbReference type="GO" id="GO:0003723">
    <property type="term" value="F:RNA binding"/>
    <property type="evidence" value="ECO:0007669"/>
    <property type="project" value="TreeGrafter"/>
</dbReference>
<organism evidence="4 5">
    <name type="scientific">Trypanosoma theileri</name>
    <dbReference type="NCBI Taxonomy" id="67003"/>
    <lineage>
        <taxon>Eukaryota</taxon>
        <taxon>Discoba</taxon>
        <taxon>Euglenozoa</taxon>
        <taxon>Kinetoplastea</taxon>
        <taxon>Metakinetoplastina</taxon>
        <taxon>Trypanosomatida</taxon>
        <taxon>Trypanosomatidae</taxon>
        <taxon>Trypanosoma</taxon>
    </lineage>
</organism>
<dbReference type="EMBL" id="NBCO01000024">
    <property type="protein sequence ID" value="ORC86964.1"/>
    <property type="molecule type" value="Genomic_DNA"/>
</dbReference>
<dbReference type="PROSITE" id="PS50082">
    <property type="entry name" value="WD_REPEATS_2"/>
    <property type="match status" value="1"/>
</dbReference>
<protein>
    <submittedName>
        <fullName evidence="4">Putative U5 snRNP-specific 40 kDa protein</fullName>
    </submittedName>
</protein>
<accession>A0A1X0NQJ3</accession>
<keyword evidence="1 3" id="KW-0853">WD repeat</keyword>
<dbReference type="GeneID" id="39987306"/>
<evidence type="ECO:0000256" key="2">
    <source>
        <dbReference type="ARBA" id="ARBA00022737"/>
    </source>
</evidence>
<dbReference type="PANTHER" id="PTHR44006">
    <property type="entry name" value="U5 SMALL NUCLEAR RIBONUCLEOPROTEIN 40 KDA PROTEIN"/>
    <property type="match status" value="1"/>
</dbReference>
<dbReference type="InterPro" id="IPR015943">
    <property type="entry name" value="WD40/YVTN_repeat-like_dom_sf"/>
</dbReference>
<keyword evidence="5" id="KW-1185">Reference proteome</keyword>
<keyword evidence="2" id="KW-0677">Repeat</keyword>
<dbReference type="InterPro" id="IPR036322">
    <property type="entry name" value="WD40_repeat_dom_sf"/>
</dbReference>
<gene>
    <name evidence="4" type="ORF">TM35_000241140</name>
</gene>
<reference evidence="4 5" key="1">
    <citation type="submission" date="2017-03" db="EMBL/GenBank/DDBJ databases">
        <title>An alternative strategy for trypanosome survival in the mammalian bloodstream revealed through genome and transcriptome analysis of the ubiquitous bovine parasite Trypanosoma (Megatrypanum) theileri.</title>
        <authorList>
            <person name="Kelly S."/>
            <person name="Ivens A."/>
            <person name="Mott A."/>
            <person name="O'Neill E."/>
            <person name="Emms D."/>
            <person name="Macleod O."/>
            <person name="Voorheis P."/>
            <person name="Matthews J."/>
            <person name="Matthews K."/>
            <person name="Carrington M."/>
        </authorList>
    </citation>
    <scope>NUCLEOTIDE SEQUENCE [LARGE SCALE GENOMIC DNA]</scope>
    <source>
        <strain evidence="4">Edinburgh</strain>
    </source>
</reference>
<dbReference type="STRING" id="67003.A0A1X0NQJ3"/>
<dbReference type="AlphaFoldDB" id="A0A1X0NQJ3"/>
<evidence type="ECO:0000313" key="5">
    <source>
        <dbReference type="Proteomes" id="UP000192257"/>
    </source>
</evidence>
<dbReference type="VEuPathDB" id="TriTrypDB:TM35_000241140"/>
<comment type="caution">
    <text evidence="4">The sequence shown here is derived from an EMBL/GenBank/DDBJ whole genome shotgun (WGS) entry which is preliminary data.</text>
</comment>
<dbReference type="SMART" id="SM00320">
    <property type="entry name" value="WD40"/>
    <property type="match status" value="4"/>
</dbReference>
<dbReference type="PROSITE" id="PS50294">
    <property type="entry name" value="WD_REPEATS_REGION"/>
    <property type="match status" value="1"/>
</dbReference>
<dbReference type="RefSeq" id="XP_028881030.1">
    <property type="nucleotide sequence ID" value="XM_029027526.1"/>
</dbReference>
<dbReference type="PANTHER" id="PTHR44006:SF1">
    <property type="entry name" value="U5 SMALL NUCLEAR RIBONUCLEOPROTEIN 40 KDA PROTEIN"/>
    <property type="match status" value="1"/>
</dbReference>
<proteinExistence type="predicted"/>
<dbReference type="GO" id="GO:0071013">
    <property type="term" value="C:catalytic step 2 spliceosome"/>
    <property type="evidence" value="ECO:0007669"/>
    <property type="project" value="TreeGrafter"/>
</dbReference>
<dbReference type="InterPro" id="IPR052234">
    <property type="entry name" value="U5_snRNP_Component"/>
</dbReference>
<dbReference type="SUPFAM" id="SSF50978">
    <property type="entry name" value="WD40 repeat-like"/>
    <property type="match status" value="1"/>
</dbReference>
<name>A0A1X0NQJ3_9TRYP</name>
<evidence type="ECO:0000256" key="3">
    <source>
        <dbReference type="PROSITE-ProRule" id="PRU00221"/>
    </source>
</evidence>
<dbReference type="Proteomes" id="UP000192257">
    <property type="component" value="Unassembled WGS sequence"/>
</dbReference>
<feature type="repeat" description="WD" evidence="3">
    <location>
        <begin position="197"/>
        <end position="230"/>
    </location>
</feature>
<evidence type="ECO:0000256" key="1">
    <source>
        <dbReference type="ARBA" id="ARBA00022574"/>
    </source>
</evidence>